<dbReference type="CDD" id="cd13143">
    <property type="entry name" value="MATE_MepA_like"/>
    <property type="match status" value="1"/>
</dbReference>
<proteinExistence type="inferred from homology"/>
<keyword evidence="4" id="KW-0813">Transport</keyword>
<dbReference type="Proteomes" id="UP001610104">
    <property type="component" value="Unassembled WGS sequence"/>
</dbReference>
<feature type="transmembrane region" description="Helical" evidence="10">
    <location>
        <begin position="320"/>
        <end position="339"/>
    </location>
</feature>
<gene>
    <name evidence="11" type="ORF">V8G56_01690</name>
</gene>
<sequence length="451" mass="49413">MAKISSQDLGTQPITKLLIKQAVPASIGILVMSLNILVDTIFVGNWIGSIAIAAINVVLPVSFFIAALGMSIGIGGSSIISRALGSKNREKALKTFGNQITLTILLTITLVVLGLCFKDSIILSFGGKGNIFEPARIYYTIVLYGVPFLALCMMGNTVIRAEGKPKFAMYAMMIPSVTNLLLDYIFINVLDYGMEGAAWATSISYIICFAFILWFFLSKNSELKINFSHFGLSPSLVSEISSLGFVTLARQAVVSITYLFMNNILFDLGGEVSVTSYAIVGRMLMFAMFPVLGLTQGFLPIAGFNYGAQNYTRVRETINIAIKYAMIMATFVFILLMLFPEEITRMFTSDMEIISKTPSDMRWVFAATPIIAIQLIGAAYFQAIGKATPALILTLLRQGLFFIPLILILPKFYGELGVWVSFPISDVLSTIVTAYFLNREVKLNLIAKDGA</sequence>
<dbReference type="PANTHER" id="PTHR43823:SF3">
    <property type="entry name" value="MULTIDRUG EXPORT PROTEIN MEPA"/>
    <property type="match status" value="1"/>
</dbReference>
<organism evidence="11 12">
    <name type="scientific">Gaetbulibacter aquiaggeris</name>
    <dbReference type="NCBI Taxonomy" id="1735373"/>
    <lineage>
        <taxon>Bacteria</taxon>
        <taxon>Pseudomonadati</taxon>
        <taxon>Bacteroidota</taxon>
        <taxon>Flavobacteriia</taxon>
        <taxon>Flavobacteriales</taxon>
        <taxon>Flavobacteriaceae</taxon>
        <taxon>Gaetbulibacter</taxon>
    </lineage>
</organism>
<name>A0ABW7MKU8_9FLAO</name>
<dbReference type="EMBL" id="JBAWKC010000001">
    <property type="protein sequence ID" value="MFH6767433.1"/>
    <property type="molecule type" value="Genomic_DNA"/>
</dbReference>
<dbReference type="InterPro" id="IPR002528">
    <property type="entry name" value="MATE_fam"/>
</dbReference>
<comment type="subcellular location">
    <subcellularLocation>
        <location evidence="1">Cell membrane</location>
        <topology evidence="1">Multi-pass membrane protein</topology>
    </subcellularLocation>
</comment>
<dbReference type="InterPro" id="IPR045070">
    <property type="entry name" value="MATE_MepA-like"/>
</dbReference>
<keyword evidence="9" id="KW-0046">Antibiotic resistance</keyword>
<feature type="transmembrane region" description="Helical" evidence="10">
    <location>
        <begin position="50"/>
        <end position="75"/>
    </location>
</feature>
<evidence type="ECO:0000313" key="11">
    <source>
        <dbReference type="EMBL" id="MFH6767433.1"/>
    </source>
</evidence>
<accession>A0ABW7MKU8</accession>
<feature type="transmembrane region" description="Helical" evidence="10">
    <location>
        <begin position="21"/>
        <end position="44"/>
    </location>
</feature>
<feature type="transmembrane region" description="Helical" evidence="10">
    <location>
        <begin position="279"/>
        <end position="299"/>
    </location>
</feature>
<evidence type="ECO:0000256" key="6">
    <source>
        <dbReference type="ARBA" id="ARBA00022692"/>
    </source>
</evidence>
<evidence type="ECO:0000256" key="3">
    <source>
        <dbReference type="ARBA" id="ARBA00022106"/>
    </source>
</evidence>
<feature type="transmembrane region" description="Helical" evidence="10">
    <location>
        <begin position="137"/>
        <end position="155"/>
    </location>
</feature>
<comment type="caution">
    <text evidence="11">The sequence shown here is derived from an EMBL/GenBank/DDBJ whole genome shotgun (WGS) entry which is preliminary data.</text>
</comment>
<evidence type="ECO:0000256" key="2">
    <source>
        <dbReference type="ARBA" id="ARBA00008417"/>
    </source>
</evidence>
<feature type="transmembrane region" description="Helical" evidence="10">
    <location>
        <begin position="390"/>
        <end position="410"/>
    </location>
</feature>
<dbReference type="RefSeq" id="WP_395436733.1">
    <property type="nucleotide sequence ID" value="NZ_JBAWKC010000001.1"/>
</dbReference>
<feature type="transmembrane region" description="Helical" evidence="10">
    <location>
        <begin position="416"/>
        <end position="437"/>
    </location>
</feature>
<keyword evidence="12" id="KW-1185">Reference proteome</keyword>
<dbReference type="PIRSF" id="PIRSF006603">
    <property type="entry name" value="DinF"/>
    <property type="match status" value="1"/>
</dbReference>
<evidence type="ECO:0000256" key="9">
    <source>
        <dbReference type="ARBA" id="ARBA00023251"/>
    </source>
</evidence>
<comment type="similarity">
    <text evidence="2">Belongs to the multi antimicrobial extrusion (MATE) (TC 2.A.66.1) family. MepA subfamily.</text>
</comment>
<dbReference type="PANTHER" id="PTHR43823">
    <property type="entry name" value="SPORULATION PROTEIN YKVU"/>
    <property type="match status" value="1"/>
</dbReference>
<evidence type="ECO:0000256" key="5">
    <source>
        <dbReference type="ARBA" id="ARBA00022475"/>
    </source>
</evidence>
<keyword evidence="7 10" id="KW-1133">Transmembrane helix</keyword>
<evidence type="ECO:0000256" key="4">
    <source>
        <dbReference type="ARBA" id="ARBA00022448"/>
    </source>
</evidence>
<evidence type="ECO:0000256" key="10">
    <source>
        <dbReference type="SAM" id="Phobius"/>
    </source>
</evidence>
<keyword evidence="6 10" id="KW-0812">Transmembrane</keyword>
<evidence type="ECO:0000256" key="8">
    <source>
        <dbReference type="ARBA" id="ARBA00023136"/>
    </source>
</evidence>
<feature type="transmembrane region" description="Helical" evidence="10">
    <location>
        <begin position="96"/>
        <end position="117"/>
    </location>
</feature>
<dbReference type="InterPro" id="IPR048279">
    <property type="entry name" value="MdtK-like"/>
</dbReference>
<dbReference type="NCBIfam" id="TIGR00797">
    <property type="entry name" value="matE"/>
    <property type="match status" value="1"/>
</dbReference>
<keyword evidence="5" id="KW-1003">Cell membrane</keyword>
<protein>
    <recommendedName>
        <fullName evidence="3">Multidrug export protein MepA</fullName>
    </recommendedName>
</protein>
<reference evidence="11 12" key="1">
    <citation type="submission" date="2024-02" db="EMBL/GenBank/DDBJ databases">
        <title>A Gaetbulibacter species isolated from tidal flats and genomic insights of their niches.</title>
        <authorList>
            <person name="Ye Y."/>
        </authorList>
    </citation>
    <scope>NUCLEOTIDE SEQUENCE [LARGE SCALE GENOMIC DNA]</scope>
    <source>
        <strain evidence="11 12">KEM-8</strain>
    </source>
</reference>
<feature type="transmembrane region" description="Helical" evidence="10">
    <location>
        <begin position="167"/>
        <end position="190"/>
    </location>
</feature>
<dbReference type="Pfam" id="PF01554">
    <property type="entry name" value="MatE"/>
    <property type="match status" value="2"/>
</dbReference>
<dbReference type="InterPro" id="IPR051327">
    <property type="entry name" value="MATE_MepA_subfamily"/>
</dbReference>
<keyword evidence="8 10" id="KW-0472">Membrane</keyword>
<evidence type="ECO:0000313" key="12">
    <source>
        <dbReference type="Proteomes" id="UP001610104"/>
    </source>
</evidence>
<feature type="transmembrane region" description="Helical" evidence="10">
    <location>
        <begin position="196"/>
        <end position="216"/>
    </location>
</feature>
<feature type="transmembrane region" description="Helical" evidence="10">
    <location>
        <begin position="363"/>
        <end position="383"/>
    </location>
</feature>
<evidence type="ECO:0000256" key="7">
    <source>
        <dbReference type="ARBA" id="ARBA00022989"/>
    </source>
</evidence>
<evidence type="ECO:0000256" key="1">
    <source>
        <dbReference type="ARBA" id="ARBA00004651"/>
    </source>
</evidence>